<evidence type="ECO:0000313" key="2">
    <source>
        <dbReference type="Proteomes" id="UP001157440"/>
    </source>
</evidence>
<protein>
    <submittedName>
        <fullName evidence="1">Uncharacterized protein</fullName>
    </submittedName>
</protein>
<accession>A0AA37TFJ8</accession>
<name>A0AA37TFJ8_9HYPH</name>
<organism evidence="1 2">
    <name type="scientific">Methylobacterium tardum</name>
    <dbReference type="NCBI Taxonomy" id="374432"/>
    <lineage>
        <taxon>Bacteria</taxon>
        <taxon>Pseudomonadati</taxon>
        <taxon>Pseudomonadota</taxon>
        <taxon>Alphaproteobacteria</taxon>
        <taxon>Hyphomicrobiales</taxon>
        <taxon>Methylobacteriaceae</taxon>
        <taxon>Methylobacterium</taxon>
    </lineage>
</organism>
<dbReference type="Proteomes" id="UP001157440">
    <property type="component" value="Unassembled WGS sequence"/>
</dbReference>
<keyword evidence="2" id="KW-1185">Reference proteome</keyword>
<proteinExistence type="predicted"/>
<comment type="caution">
    <text evidence="1">The sequence shown here is derived from an EMBL/GenBank/DDBJ whole genome shotgun (WGS) entry which is preliminary data.</text>
</comment>
<dbReference type="AlphaFoldDB" id="A0AA37TFJ8"/>
<sequence length="72" mass="7835">MPVFEAKHLDSAFEGQALLAAILHPTRAAQTRALRHGRRRAERAAALADPMTLEPRFPIVSGDLAPSDCSTR</sequence>
<gene>
    <name evidence="1" type="ORF">GCM10007890_49590</name>
</gene>
<reference evidence="2" key="1">
    <citation type="journal article" date="2019" name="Int. J. Syst. Evol. Microbiol.">
        <title>The Global Catalogue of Microorganisms (GCM) 10K type strain sequencing project: providing services to taxonomists for standard genome sequencing and annotation.</title>
        <authorList>
            <consortium name="The Broad Institute Genomics Platform"/>
            <consortium name="The Broad Institute Genome Sequencing Center for Infectious Disease"/>
            <person name="Wu L."/>
            <person name="Ma J."/>
        </authorList>
    </citation>
    <scope>NUCLEOTIDE SEQUENCE [LARGE SCALE GENOMIC DNA]</scope>
    <source>
        <strain evidence="2">NBRC 103632</strain>
    </source>
</reference>
<dbReference type="RefSeq" id="WP_238195052.1">
    <property type="nucleotide sequence ID" value="NZ_BPQZ01000003.1"/>
</dbReference>
<dbReference type="EMBL" id="BSPL01000023">
    <property type="protein sequence ID" value="GLS72944.1"/>
    <property type="molecule type" value="Genomic_DNA"/>
</dbReference>
<evidence type="ECO:0000313" key="1">
    <source>
        <dbReference type="EMBL" id="GLS72944.1"/>
    </source>
</evidence>